<sequence>MLQLRHLASSLGRLRVRQSSASSVLCVCRYSSSTTPGTSRVFFFSLPCHVASRLLSTSCQTIDFLSSFLSASIDLYRLAQS</sequence>
<dbReference type="GeneID" id="54304101"/>
<proteinExistence type="predicted"/>
<keyword evidence="2" id="KW-1185">Reference proteome</keyword>
<dbReference type="Proteomes" id="UP000799438">
    <property type="component" value="Unassembled WGS sequence"/>
</dbReference>
<protein>
    <submittedName>
        <fullName evidence="1">Uncharacterized protein</fullName>
    </submittedName>
</protein>
<dbReference type="EMBL" id="ML995487">
    <property type="protein sequence ID" value="KAF2141361.1"/>
    <property type="molecule type" value="Genomic_DNA"/>
</dbReference>
<gene>
    <name evidence="1" type="ORF">K452DRAFT_38426</name>
</gene>
<evidence type="ECO:0000313" key="1">
    <source>
        <dbReference type="EMBL" id="KAF2141361.1"/>
    </source>
</evidence>
<reference evidence="1" key="1">
    <citation type="journal article" date="2020" name="Stud. Mycol.">
        <title>101 Dothideomycetes genomes: a test case for predicting lifestyles and emergence of pathogens.</title>
        <authorList>
            <person name="Haridas S."/>
            <person name="Albert R."/>
            <person name="Binder M."/>
            <person name="Bloem J."/>
            <person name="Labutti K."/>
            <person name="Salamov A."/>
            <person name="Andreopoulos B."/>
            <person name="Baker S."/>
            <person name="Barry K."/>
            <person name="Bills G."/>
            <person name="Bluhm B."/>
            <person name="Cannon C."/>
            <person name="Castanera R."/>
            <person name="Culley D."/>
            <person name="Daum C."/>
            <person name="Ezra D."/>
            <person name="Gonzalez J."/>
            <person name="Henrissat B."/>
            <person name="Kuo A."/>
            <person name="Liang C."/>
            <person name="Lipzen A."/>
            <person name="Lutzoni F."/>
            <person name="Magnuson J."/>
            <person name="Mondo S."/>
            <person name="Nolan M."/>
            <person name="Ohm R."/>
            <person name="Pangilinan J."/>
            <person name="Park H.-J."/>
            <person name="Ramirez L."/>
            <person name="Alfaro M."/>
            <person name="Sun H."/>
            <person name="Tritt A."/>
            <person name="Yoshinaga Y."/>
            <person name="Zwiers L.-H."/>
            <person name="Turgeon B."/>
            <person name="Goodwin S."/>
            <person name="Spatafora J."/>
            <person name="Crous P."/>
            <person name="Grigoriev I."/>
        </authorList>
    </citation>
    <scope>NUCLEOTIDE SEQUENCE</scope>
    <source>
        <strain evidence="1">CBS 121167</strain>
    </source>
</reference>
<dbReference type="AlphaFoldDB" id="A0A6A6BFT9"/>
<dbReference type="RefSeq" id="XP_033397074.1">
    <property type="nucleotide sequence ID" value="XM_033546595.1"/>
</dbReference>
<evidence type="ECO:0000313" key="2">
    <source>
        <dbReference type="Proteomes" id="UP000799438"/>
    </source>
</evidence>
<accession>A0A6A6BFT9</accession>
<name>A0A6A6BFT9_9PEZI</name>
<organism evidence="1 2">
    <name type="scientific">Aplosporella prunicola CBS 121167</name>
    <dbReference type="NCBI Taxonomy" id="1176127"/>
    <lineage>
        <taxon>Eukaryota</taxon>
        <taxon>Fungi</taxon>
        <taxon>Dikarya</taxon>
        <taxon>Ascomycota</taxon>
        <taxon>Pezizomycotina</taxon>
        <taxon>Dothideomycetes</taxon>
        <taxon>Dothideomycetes incertae sedis</taxon>
        <taxon>Botryosphaeriales</taxon>
        <taxon>Aplosporellaceae</taxon>
        <taxon>Aplosporella</taxon>
    </lineage>
</organism>